<dbReference type="AlphaFoldDB" id="A0A0C9U047"/>
<sequence length="84" mass="8830">MTSAPAAALLKINLLKAPLNPLKTKSLKGSTVNPLKRPNLFKSSPLTSGSSSKPEDSNSKKRPLSTGVLQSFAGNLAEAPRVFL</sequence>
<evidence type="ECO:0000256" key="1">
    <source>
        <dbReference type="SAM" id="MobiDB-lite"/>
    </source>
</evidence>
<dbReference type="EMBL" id="KN838411">
    <property type="protein sequence ID" value="KIJ22322.1"/>
    <property type="molecule type" value="Genomic_DNA"/>
</dbReference>
<name>A0A0C9U047_SPHS4</name>
<proteinExistence type="predicted"/>
<dbReference type="Proteomes" id="UP000054279">
    <property type="component" value="Unassembled WGS sequence"/>
</dbReference>
<reference evidence="2 3" key="1">
    <citation type="submission" date="2014-06" db="EMBL/GenBank/DDBJ databases">
        <title>Evolutionary Origins and Diversification of the Mycorrhizal Mutualists.</title>
        <authorList>
            <consortium name="DOE Joint Genome Institute"/>
            <consortium name="Mycorrhizal Genomics Consortium"/>
            <person name="Kohler A."/>
            <person name="Kuo A."/>
            <person name="Nagy L.G."/>
            <person name="Floudas D."/>
            <person name="Copeland A."/>
            <person name="Barry K.W."/>
            <person name="Cichocki N."/>
            <person name="Veneault-Fourrey C."/>
            <person name="LaButti K."/>
            <person name="Lindquist E.A."/>
            <person name="Lipzen A."/>
            <person name="Lundell T."/>
            <person name="Morin E."/>
            <person name="Murat C."/>
            <person name="Riley R."/>
            <person name="Ohm R."/>
            <person name="Sun H."/>
            <person name="Tunlid A."/>
            <person name="Henrissat B."/>
            <person name="Grigoriev I.V."/>
            <person name="Hibbett D.S."/>
            <person name="Martin F."/>
        </authorList>
    </citation>
    <scope>NUCLEOTIDE SEQUENCE [LARGE SCALE GENOMIC DNA]</scope>
    <source>
        <strain evidence="2 3">SS14</strain>
    </source>
</reference>
<dbReference type="HOGENOM" id="CLU_2528906_0_0_1"/>
<keyword evidence="3" id="KW-1185">Reference proteome</keyword>
<evidence type="ECO:0000313" key="2">
    <source>
        <dbReference type="EMBL" id="KIJ22322.1"/>
    </source>
</evidence>
<protein>
    <submittedName>
        <fullName evidence="2">Uncharacterized protein</fullName>
    </submittedName>
</protein>
<feature type="region of interest" description="Disordered" evidence="1">
    <location>
        <begin position="23"/>
        <end position="69"/>
    </location>
</feature>
<evidence type="ECO:0000313" key="3">
    <source>
        <dbReference type="Proteomes" id="UP000054279"/>
    </source>
</evidence>
<feature type="compositionally biased region" description="Low complexity" evidence="1">
    <location>
        <begin position="43"/>
        <end position="52"/>
    </location>
</feature>
<accession>A0A0C9U047</accession>
<organism evidence="2 3">
    <name type="scientific">Sphaerobolus stellatus (strain SS14)</name>
    <dbReference type="NCBI Taxonomy" id="990650"/>
    <lineage>
        <taxon>Eukaryota</taxon>
        <taxon>Fungi</taxon>
        <taxon>Dikarya</taxon>
        <taxon>Basidiomycota</taxon>
        <taxon>Agaricomycotina</taxon>
        <taxon>Agaricomycetes</taxon>
        <taxon>Phallomycetidae</taxon>
        <taxon>Geastrales</taxon>
        <taxon>Sphaerobolaceae</taxon>
        <taxon>Sphaerobolus</taxon>
    </lineage>
</organism>
<gene>
    <name evidence="2" type="ORF">M422DRAFT_277299</name>
</gene>